<dbReference type="EMBL" id="JSWE01000208">
    <property type="protein sequence ID" value="KIE04245.1"/>
    <property type="molecule type" value="Genomic_DNA"/>
</dbReference>
<dbReference type="OrthoDB" id="9927264at2"/>
<evidence type="ECO:0000313" key="2">
    <source>
        <dbReference type="EMBL" id="KIE04245.1"/>
    </source>
</evidence>
<evidence type="ECO:0008006" key="4">
    <source>
        <dbReference type="Google" id="ProtNLM"/>
    </source>
</evidence>
<feature type="chain" id="PRO_5002155536" description="Type IV conjugative transfer system protein TraV" evidence="1">
    <location>
        <begin position="19"/>
        <end position="79"/>
    </location>
</feature>
<organism evidence="2 3">
    <name type="scientific">Candidatus Jidaibacter acanthamoebae</name>
    <dbReference type="NCBI Taxonomy" id="86105"/>
    <lineage>
        <taxon>Bacteria</taxon>
        <taxon>Pseudomonadati</taxon>
        <taxon>Pseudomonadota</taxon>
        <taxon>Alphaproteobacteria</taxon>
        <taxon>Rickettsiales</taxon>
        <taxon>Candidatus Midichloriaceae</taxon>
        <taxon>Candidatus Jidaibacter</taxon>
    </lineage>
</organism>
<evidence type="ECO:0000256" key="1">
    <source>
        <dbReference type="SAM" id="SignalP"/>
    </source>
</evidence>
<proteinExistence type="predicted"/>
<evidence type="ECO:0000313" key="3">
    <source>
        <dbReference type="Proteomes" id="UP000031258"/>
    </source>
</evidence>
<name>A0A0C1QW71_9RICK</name>
<dbReference type="STRING" id="86105.NF27_IP00130"/>
<protein>
    <recommendedName>
        <fullName evidence="4">Type IV conjugative transfer system protein TraV</fullName>
    </recommendedName>
</protein>
<accession>A0A0C1QW71</accession>
<keyword evidence="1" id="KW-0732">Signal</keyword>
<dbReference type="AlphaFoldDB" id="A0A0C1QW71"/>
<keyword evidence="3" id="KW-1185">Reference proteome</keyword>
<dbReference type="PROSITE" id="PS51257">
    <property type="entry name" value="PROKAR_LIPOPROTEIN"/>
    <property type="match status" value="1"/>
</dbReference>
<sequence length="79" mass="8534">MKSKTLCLLSLFAMTACSSGYKSTWDCPLDKGVGCSSLEYADSIAREQIILNTKVSAKKKVLINEDTLGGQSISEVEIN</sequence>
<feature type="signal peptide" evidence="1">
    <location>
        <begin position="1"/>
        <end position="18"/>
    </location>
</feature>
<reference evidence="2 3" key="1">
    <citation type="submission" date="2014-11" db="EMBL/GenBank/DDBJ databases">
        <title>A Rickettsiales Symbiont of Amoebae With Ancient Features.</title>
        <authorList>
            <person name="Schulz F."/>
            <person name="Martijn J."/>
            <person name="Wascher F."/>
            <person name="Kostanjsek R."/>
            <person name="Ettema T.J."/>
            <person name="Horn M."/>
        </authorList>
    </citation>
    <scope>NUCLEOTIDE SEQUENCE [LARGE SCALE GENOMIC DNA]</scope>
    <source>
        <strain evidence="2 3">UWC36</strain>
    </source>
</reference>
<gene>
    <name evidence="2" type="ORF">NF27_IP00130</name>
</gene>
<comment type="caution">
    <text evidence="2">The sequence shown here is derived from an EMBL/GenBank/DDBJ whole genome shotgun (WGS) entry which is preliminary data.</text>
</comment>
<dbReference type="RefSeq" id="WP_039459115.1">
    <property type="nucleotide sequence ID" value="NZ_JSWE01000208.1"/>
</dbReference>
<dbReference type="Proteomes" id="UP000031258">
    <property type="component" value="Unassembled WGS sequence"/>
</dbReference>